<dbReference type="Gene3D" id="1.10.10.60">
    <property type="entry name" value="Homeodomain-like"/>
    <property type="match status" value="1"/>
</dbReference>
<dbReference type="Pfam" id="PF00046">
    <property type="entry name" value="Homeodomain"/>
    <property type="match status" value="1"/>
</dbReference>
<dbReference type="InterPro" id="IPR050649">
    <property type="entry name" value="Paired_Homeobox_TFs"/>
</dbReference>
<evidence type="ECO:0000256" key="5">
    <source>
        <dbReference type="PROSITE-ProRule" id="PRU00108"/>
    </source>
</evidence>
<dbReference type="GO" id="GO:0000977">
    <property type="term" value="F:RNA polymerase II transcription regulatory region sequence-specific DNA binding"/>
    <property type="evidence" value="ECO:0007669"/>
    <property type="project" value="TreeGrafter"/>
</dbReference>
<dbReference type="GO" id="GO:0005634">
    <property type="term" value="C:nucleus"/>
    <property type="evidence" value="ECO:0007669"/>
    <property type="project" value="UniProtKB-SubCell"/>
</dbReference>
<dbReference type="GO" id="GO:0030182">
    <property type="term" value="P:neuron differentiation"/>
    <property type="evidence" value="ECO:0007669"/>
    <property type="project" value="UniProtKB-ARBA"/>
</dbReference>
<dbReference type="FunFam" id="1.10.10.60:FF:000679">
    <property type="entry name" value="Homeobox protein aristaless"/>
    <property type="match status" value="1"/>
</dbReference>
<dbReference type="PANTHER" id="PTHR24329:SF577">
    <property type="entry name" value="HOMEOBOX PROTEIN UNC-42"/>
    <property type="match status" value="1"/>
</dbReference>
<dbReference type="PROSITE" id="PS00027">
    <property type="entry name" value="HOMEOBOX_1"/>
    <property type="match status" value="1"/>
</dbReference>
<keyword evidence="9" id="KW-1185">Reference proteome</keyword>
<feature type="region of interest" description="Disordered" evidence="7">
    <location>
        <begin position="96"/>
        <end position="118"/>
    </location>
</feature>
<dbReference type="PROSITE" id="PS50071">
    <property type="entry name" value="HOMEOBOX_2"/>
    <property type="match status" value="1"/>
</dbReference>
<dbReference type="WBParaSite" id="scaffold196_cov233.g461">
    <property type="protein sequence ID" value="scaffold196_cov233.g461"/>
    <property type="gene ID" value="scaffold196_cov233.g461"/>
</dbReference>
<comment type="subcellular location">
    <subcellularLocation>
        <location evidence="1 5 6">Nucleus</location>
    </subcellularLocation>
</comment>
<evidence type="ECO:0000313" key="9">
    <source>
        <dbReference type="Proteomes" id="UP000887561"/>
    </source>
</evidence>
<dbReference type="Proteomes" id="UP000887561">
    <property type="component" value="Unplaced"/>
</dbReference>
<dbReference type="AlphaFoldDB" id="A0A915LY84"/>
<organism evidence="9 10">
    <name type="scientific">Meloidogyne javanica</name>
    <name type="common">Root-knot nematode worm</name>
    <dbReference type="NCBI Taxonomy" id="6303"/>
    <lineage>
        <taxon>Eukaryota</taxon>
        <taxon>Metazoa</taxon>
        <taxon>Ecdysozoa</taxon>
        <taxon>Nematoda</taxon>
        <taxon>Chromadorea</taxon>
        <taxon>Rhabditida</taxon>
        <taxon>Tylenchina</taxon>
        <taxon>Tylenchomorpha</taxon>
        <taxon>Tylenchoidea</taxon>
        <taxon>Meloidogynidae</taxon>
        <taxon>Meloidogyninae</taxon>
        <taxon>Meloidogyne</taxon>
        <taxon>Meloidogyne incognita group</taxon>
    </lineage>
</organism>
<evidence type="ECO:0000256" key="4">
    <source>
        <dbReference type="ARBA" id="ARBA00023242"/>
    </source>
</evidence>
<accession>A0A915LY84</accession>
<dbReference type="InterPro" id="IPR017970">
    <property type="entry name" value="Homeobox_CS"/>
</dbReference>
<evidence type="ECO:0000256" key="7">
    <source>
        <dbReference type="SAM" id="MobiDB-lite"/>
    </source>
</evidence>
<evidence type="ECO:0000256" key="1">
    <source>
        <dbReference type="ARBA" id="ARBA00004123"/>
    </source>
</evidence>
<keyword evidence="3 5" id="KW-0371">Homeobox</keyword>
<keyword evidence="2 5" id="KW-0238">DNA-binding</keyword>
<feature type="domain" description="Homeobox" evidence="8">
    <location>
        <begin position="139"/>
        <end position="200"/>
    </location>
</feature>
<feature type="compositionally biased region" description="Polar residues" evidence="7">
    <location>
        <begin position="1"/>
        <end position="18"/>
    </location>
</feature>
<evidence type="ECO:0000256" key="3">
    <source>
        <dbReference type="ARBA" id="ARBA00023155"/>
    </source>
</evidence>
<dbReference type="InterPro" id="IPR009057">
    <property type="entry name" value="Homeodomain-like_sf"/>
</dbReference>
<feature type="compositionally biased region" description="Polar residues" evidence="7">
    <location>
        <begin position="25"/>
        <end position="42"/>
    </location>
</feature>
<evidence type="ECO:0000259" key="8">
    <source>
        <dbReference type="PROSITE" id="PS50071"/>
    </source>
</evidence>
<evidence type="ECO:0000256" key="6">
    <source>
        <dbReference type="RuleBase" id="RU000682"/>
    </source>
</evidence>
<keyword evidence="4 5" id="KW-0539">Nucleus</keyword>
<evidence type="ECO:0000256" key="2">
    <source>
        <dbReference type="ARBA" id="ARBA00023125"/>
    </source>
</evidence>
<name>A0A915LY84_MELJA</name>
<dbReference type="PANTHER" id="PTHR24329">
    <property type="entry name" value="HOMEOBOX PROTEIN ARISTALESS"/>
    <property type="match status" value="1"/>
</dbReference>
<proteinExistence type="predicted"/>
<feature type="region of interest" description="Disordered" evidence="7">
    <location>
        <begin position="1"/>
        <end position="47"/>
    </location>
</feature>
<reference evidence="10" key="1">
    <citation type="submission" date="2022-11" db="UniProtKB">
        <authorList>
            <consortium name="WormBaseParasite"/>
        </authorList>
    </citation>
    <scope>IDENTIFICATION</scope>
</reference>
<dbReference type="InterPro" id="IPR001356">
    <property type="entry name" value="HD"/>
</dbReference>
<dbReference type="SUPFAM" id="SSF46689">
    <property type="entry name" value="Homeodomain-like"/>
    <property type="match status" value="1"/>
</dbReference>
<feature type="DNA-binding region" description="Homeobox" evidence="5">
    <location>
        <begin position="141"/>
        <end position="201"/>
    </location>
</feature>
<dbReference type="CDD" id="cd00086">
    <property type="entry name" value="homeodomain"/>
    <property type="match status" value="1"/>
</dbReference>
<dbReference type="GO" id="GO:0000981">
    <property type="term" value="F:DNA-binding transcription factor activity, RNA polymerase II-specific"/>
    <property type="evidence" value="ECO:0007669"/>
    <property type="project" value="InterPro"/>
</dbReference>
<protein>
    <submittedName>
        <fullName evidence="10">Homeobox domain-containing protein</fullName>
    </submittedName>
</protein>
<evidence type="ECO:0000313" key="10">
    <source>
        <dbReference type="WBParaSite" id="scaffold196_cov233.g461"/>
    </source>
</evidence>
<sequence length="531" mass="57842">MSNGISGNQGEIKSSIDGNQDDSLESSNQQQLMVEQQTNQHQIDGDIKPTGCNADTLADFSHYNTYASAAASLRPIIDGHSTAAALAAVNNAINGGGNDQSSQLKRPKQEPRLGQTSGNIFLTTGNTCSSSSTLYSSAPARRRHRTTFTAEQLNELDHTFNNISHYPDIYQREELARSTKLNEARIQVWFQNRRAKFRKQKKHLDKAASSAVVGGTSNLAPMLAQANILAQHQQQQAAFARADALVQCSAAAYPMGSSRSMTSATYPNVMNMSPYGAMRELDKEYSSFEEELKLHTRKAASVCFAQNIADANSQERCVLSVSDLEQKAWDRNGPLRDCSICRTFATGAIKAILSTPADEQKCIREQISKAIAVESESCLRKKVQDFGGIPEIPDLEEGGSGLREEVIDSISDYIWIHSRLAFCAERKPERAAKTRECLKSPFLGFYSKHCRVLNSCDQIGAQSAECVTPLKTTKAAVCACIDEARDDLKQRIAGIADAIKEAVDGSGSRAAPSIGSGSKVDQCVSNIKRQL</sequence>
<dbReference type="SMART" id="SM00389">
    <property type="entry name" value="HOX"/>
    <property type="match status" value="1"/>
</dbReference>